<keyword evidence="1" id="KW-0472">Membrane</keyword>
<evidence type="ECO:0000313" key="4">
    <source>
        <dbReference type="Proteomes" id="UP001147653"/>
    </source>
</evidence>
<comment type="caution">
    <text evidence="3">The sequence shown here is derived from an EMBL/GenBank/DDBJ whole genome shotgun (WGS) entry which is preliminary data.</text>
</comment>
<feature type="transmembrane region" description="Helical" evidence="1">
    <location>
        <begin position="38"/>
        <end position="57"/>
    </location>
</feature>
<sequence>MLLPAFDRTARDAAYLTSTLLTSIVAFVVWVAALTLSLTLGILVIGLPVVLGAVFVMRWTAELDRQNAALVFGRPVRGHYRSHRADGLFSRVFTTLRDPQVWRDLAWLITHSIVGFAFGVIAVSLLVSTLSLAVLPAWYWAVPGGYDIGIFNADTLIEAVGVSFLAIPLAFITVWVLRGMAKFHASLAVELLGRRRY</sequence>
<feature type="transmembrane region" description="Helical" evidence="1">
    <location>
        <begin position="113"/>
        <end position="139"/>
    </location>
</feature>
<accession>A0A9X3SC31</accession>
<keyword evidence="1" id="KW-1133">Transmembrane helix</keyword>
<reference evidence="3" key="1">
    <citation type="submission" date="2022-10" db="EMBL/GenBank/DDBJ databases">
        <title>The WGS of Solirubrobacter phytolaccae KCTC 29190.</title>
        <authorList>
            <person name="Jiang Z."/>
        </authorList>
    </citation>
    <scope>NUCLEOTIDE SEQUENCE</scope>
    <source>
        <strain evidence="3">KCTC 29190</strain>
    </source>
</reference>
<feature type="domain" description="Putative sensor" evidence="2">
    <location>
        <begin position="15"/>
        <end position="192"/>
    </location>
</feature>
<keyword evidence="1" id="KW-0812">Transmembrane</keyword>
<dbReference type="Pfam" id="PF13796">
    <property type="entry name" value="Sensor"/>
    <property type="match status" value="1"/>
</dbReference>
<feature type="transmembrane region" description="Helical" evidence="1">
    <location>
        <begin position="12"/>
        <end position="32"/>
    </location>
</feature>
<evidence type="ECO:0000313" key="3">
    <source>
        <dbReference type="EMBL" id="MDA0185358.1"/>
    </source>
</evidence>
<dbReference type="EMBL" id="JAPDDP010000109">
    <property type="protein sequence ID" value="MDA0185358.1"/>
    <property type="molecule type" value="Genomic_DNA"/>
</dbReference>
<dbReference type="InterPro" id="IPR025828">
    <property type="entry name" value="Put_sensor_dom"/>
</dbReference>
<feature type="transmembrane region" description="Helical" evidence="1">
    <location>
        <begin position="159"/>
        <end position="177"/>
    </location>
</feature>
<evidence type="ECO:0000259" key="2">
    <source>
        <dbReference type="Pfam" id="PF13796"/>
    </source>
</evidence>
<proteinExistence type="predicted"/>
<dbReference type="Proteomes" id="UP001147653">
    <property type="component" value="Unassembled WGS sequence"/>
</dbReference>
<protein>
    <submittedName>
        <fullName evidence="3">Sensor domain-containing protein</fullName>
    </submittedName>
</protein>
<dbReference type="AlphaFoldDB" id="A0A9X3SC31"/>
<name>A0A9X3SC31_9ACTN</name>
<evidence type="ECO:0000256" key="1">
    <source>
        <dbReference type="SAM" id="Phobius"/>
    </source>
</evidence>
<gene>
    <name evidence="3" type="ORF">OJ997_33945</name>
</gene>
<keyword evidence="4" id="KW-1185">Reference proteome</keyword>
<dbReference type="RefSeq" id="WP_270029858.1">
    <property type="nucleotide sequence ID" value="NZ_JAPDDP010000109.1"/>
</dbReference>
<organism evidence="3 4">
    <name type="scientific">Solirubrobacter phytolaccae</name>
    <dbReference type="NCBI Taxonomy" id="1404360"/>
    <lineage>
        <taxon>Bacteria</taxon>
        <taxon>Bacillati</taxon>
        <taxon>Actinomycetota</taxon>
        <taxon>Thermoleophilia</taxon>
        <taxon>Solirubrobacterales</taxon>
        <taxon>Solirubrobacteraceae</taxon>
        <taxon>Solirubrobacter</taxon>
    </lineage>
</organism>